<dbReference type="EMBL" id="CAJOBF010001037">
    <property type="protein sequence ID" value="CAF3904530.1"/>
    <property type="molecule type" value="Genomic_DNA"/>
</dbReference>
<organism evidence="2 3">
    <name type="scientific">Rotaria magnacalcarata</name>
    <dbReference type="NCBI Taxonomy" id="392030"/>
    <lineage>
        <taxon>Eukaryota</taxon>
        <taxon>Metazoa</taxon>
        <taxon>Spiralia</taxon>
        <taxon>Gnathifera</taxon>
        <taxon>Rotifera</taxon>
        <taxon>Eurotatoria</taxon>
        <taxon>Bdelloidea</taxon>
        <taxon>Philodinida</taxon>
        <taxon>Philodinidae</taxon>
        <taxon>Rotaria</taxon>
    </lineage>
</organism>
<dbReference type="InterPro" id="IPR053218">
    <property type="entry name" value="Pathogen-related_defense"/>
</dbReference>
<dbReference type="InterPro" id="IPR032710">
    <property type="entry name" value="NTF2-like_dom_sf"/>
</dbReference>
<dbReference type="Proteomes" id="UP000663887">
    <property type="component" value="Unassembled WGS sequence"/>
</dbReference>
<evidence type="ECO:0000313" key="1">
    <source>
        <dbReference type="EMBL" id="CAF2206688.1"/>
    </source>
</evidence>
<dbReference type="EMBL" id="CAJNRG010016698">
    <property type="protein sequence ID" value="CAF2206688.1"/>
    <property type="molecule type" value="Genomic_DNA"/>
</dbReference>
<accession>A0A819HIZ7</accession>
<name>A0A819HIZ7_9BILA</name>
<dbReference type="PANTHER" id="PTHR31723:SF10">
    <property type="entry name" value="PATHOGEN-RELATED PROTEIN"/>
    <property type="match status" value="1"/>
</dbReference>
<dbReference type="PANTHER" id="PTHR31723">
    <property type="entry name" value="PATHOGENESIS-RELATED FAMILY PROTEIN"/>
    <property type="match status" value="1"/>
</dbReference>
<evidence type="ECO:0000313" key="3">
    <source>
        <dbReference type="Proteomes" id="UP000663842"/>
    </source>
</evidence>
<comment type="caution">
    <text evidence="2">The sequence shown here is derived from an EMBL/GenBank/DDBJ whole genome shotgun (WGS) entry which is preliminary data.</text>
</comment>
<reference evidence="2" key="1">
    <citation type="submission" date="2021-02" db="EMBL/GenBank/DDBJ databases">
        <authorList>
            <person name="Nowell W R."/>
        </authorList>
    </citation>
    <scope>NUCLEOTIDE SEQUENCE</scope>
</reference>
<sequence>MIAEVSHKLDPQQWETVDVDNYRFSCNGQHKFTTDDLVKLGTYSALIGKTPYYNASMMTLAEFQMAFLRAFGDGFAWELLELYSGPPQVTFKWRHFGPITFCFSCPSFSGPIYKAKPTNNMVNIYGICKAAMPSDLKIQDLEVFFDINQLFAQFTKLCPLFLLLICQC</sequence>
<dbReference type="Proteomes" id="UP000663842">
    <property type="component" value="Unassembled WGS sequence"/>
</dbReference>
<gene>
    <name evidence="2" type="ORF">UXM345_LOCUS10726</name>
    <name evidence="1" type="ORF">XDN619_LOCUS33073</name>
</gene>
<proteinExistence type="predicted"/>
<protein>
    <submittedName>
        <fullName evidence="2">Uncharacterized protein</fullName>
    </submittedName>
</protein>
<dbReference type="SUPFAM" id="SSF54427">
    <property type="entry name" value="NTF2-like"/>
    <property type="match status" value="1"/>
</dbReference>
<dbReference type="AlphaFoldDB" id="A0A819HIZ7"/>
<evidence type="ECO:0000313" key="2">
    <source>
        <dbReference type="EMBL" id="CAF3904530.1"/>
    </source>
</evidence>